<dbReference type="InterPro" id="IPR036629">
    <property type="entry name" value="YjbJ_sf"/>
</dbReference>
<proteinExistence type="inferred from homology"/>
<dbReference type="InterPro" id="IPR008462">
    <property type="entry name" value="CsbD"/>
</dbReference>
<evidence type="ECO:0000313" key="4">
    <source>
        <dbReference type="EMBL" id="PKY72301.1"/>
    </source>
</evidence>
<feature type="domain" description="CsbD-like" evidence="3">
    <location>
        <begin position="5"/>
        <end position="57"/>
    </location>
</feature>
<dbReference type="RefSeq" id="WP_024331818.1">
    <property type="nucleotide sequence ID" value="NZ_JASOXK010000005.1"/>
</dbReference>
<gene>
    <name evidence="4" type="ORF">CYJ19_05475</name>
</gene>
<dbReference type="EMBL" id="PKKO01000003">
    <property type="protein sequence ID" value="PKY72301.1"/>
    <property type="molecule type" value="Genomic_DNA"/>
</dbReference>
<dbReference type="Pfam" id="PF05532">
    <property type="entry name" value="CsbD"/>
    <property type="match status" value="1"/>
</dbReference>
<organism evidence="4 5">
    <name type="scientific">Winkia neuii</name>
    <dbReference type="NCBI Taxonomy" id="33007"/>
    <lineage>
        <taxon>Bacteria</taxon>
        <taxon>Bacillati</taxon>
        <taxon>Actinomycetota</taxon>
        <taxon>Actinomycetes</taxon>
        <taxon>Actinomycetales</taxon>
        <taxon>Actinomycetaceae</taxon>
        <taxon>Winkia</taxon>
    </lineage>
</organism>
<comment type="similarity">
    <text evidence="1">Belongs to the UPF0337 (CsbD) family.</text>
</comment>
<evidence type="ECO:0000256" key="1">
    <source>
        <dbReference type="ARBA" id="ARBA00009129"/>
    </source>
</evidence>
<accession>A0A2I1IME2</accession>
<dbReference type="Gene3D" id="1.10.1470.10">
    <property type="entry name" value="YjbJ"/>
    <property type="match status" value="1"/>
</dbReference>
<feature type="region of interest" description="Disordered" evidence="2">
    <location>
        <begin position="1"/>
        <end position="52"/>
    </location>
</feature>
<comment type="caution">
    <text evidence="4">The sequence shown here is derived from an EMBL/GenBank/DDBJ whole genome shotgun (WGS) entry which is preliminary data.</text>
</comment>
<dbReference type="GeneID" id="35866907"/>
<dbReference type="STRING" id="33007.HMPREF3198_00225"/>
<dbReference type="Proteomes" id="UP000235122">
    <property type="component" value="Unassembled WGS sequence"/>
</dbReference>
<reference evidence="4 5" key="1">
    <citation type="submission" date="2017-12" db="EMBL/GenBank/DDBJ databases">
        <title>Phylogenetic diversity of female urinary microbiome.</title>
        <authorList>
            <person name="Thomas-White K."/>
            <person name="Wolfe A.J."/>
        </authorList>
    </citation>
    <scope>NUCLEOTIDE SEQUENCE [LARGE SCALE GENOMIC DNA]</scope>
    <source>
        <strain evidence="4 5">UMB0402</strain>
    </source>
</reference>
<sequence length="80" mass="8331">MSFEDKLKNTGEDLGGKAKEAAGKVTGDKDTEAEGRMDQVGAEVKDKASELSEKAKDAAGDLGANLKAAADKLKEGFTDK</sequence>
<evidence type="ECO:0000259" key="3">
    <source>
        <dbReference type="Pfam" id="PF05532"/>
    </source>
</evidence>
<dbReference type="SUPFAM" id="SSF69047">
    <property type="entry name" value="Hypothetical protein YjbJ"/>
    <property type="match status" value="1"/>
</dbReference>
<protein>
    <submittedName>
        <fullName evidence="4">CsbD family protein</fullName>
    </submittedName>
</protein>
<dbReference type="AlphaFoldDB" id="A0A2I1IME2"/>
<evidence type="ECO:0000313" key="5">
    <source>
        <dbReference type="Proteomes" id="UP000235122"/>
    </source>
</evidence>
<name>A0A2I1IME2_9ACTO</name>
<evidence type="ECO:0000256" key="2">
    <source>
        <dbReference type="SAM" id="MobiDB-lite"/>
    </source>
</evidence>
<keyword evidence="5" id="KW-1185">Reference proteome</keyword>